<dbReference type="EMBL" id="KZ819193">
    <property type="protein sequence ID" value="PWY99924.1"/>
    <property type="molecule type" value="Genomic_DNA"/>
</dbReference>
<sequence>AASATKSAIFQVGVTQPVMCDVMNITFDPSVGEAPYFVMITVEDYWPVVVFLPESYDDASKSLWLYQWPVPTFNGPITNPNLIVSVSDLSGLVANSSSILPVQNNTGGATCSSYTGSSAFTFYTEQAASQCQDYQIVWNGQYEAPLDIVFLPELAPPINVPVTNNSATSMSWTVAMRGGTRFLMTMGDSNVRTGGVSKLNIVALNEYFSDACIAADQYDHDVLPAQTTASPATVFPDATSTIASLTTNNGVVATITVVQTIKNGRTVHKSSGGLSATQFLILLVVVLVSIGLGGIALGWFCYRRRQRLKHNIQSWDLPNNDPSVPFKADPSLPIAPGMFGRGMSRTGTAVSEHESSHRPSISAANSFDPVSLSARQVTHASSGRASLRSWTSSAIDSIGAAGMQQQTSSHHDYALINTGSVGRAGPGRGNGRDASTRSRAAGTDVASRNEALSPTDSVARTFSFYSDDAHRSLHNRSASPASAAYSDAGSVKSSRVGPASTYRPDAASQAAYQDLLTSSASPTGMLPHAMPTQRNHHGPPSASSVYHDGARSQPARGWRDVTSGQPTSSPQTRGPARVIRHADAGLLLDDTADDDGLLDFSGGQYMELPPQYDTIHPSDNANPQRPRYGNSPVVPRSALTHDIDAAPASGDISNQSTHYADVVAADFVDADADEAEFW</sequence>
<keyword evidence="4" id="KW-1185">Reference proteome</keyword>
<evidence type="ECO:0000256" key="1">
    <source>
        <dbReference type="SAM" id="MobiDB-lite"/>
    </source>
</evidence>
<feature type="compositionally biased region" description="Polar residues" evidence="1">
    <location>
        <begin position="562"/>
        <end position="572"/>
    </location>
</feature>
<keyword evidence="2" id="KW-0472">Membrane</keyword>
<evidence type="ECO:0000256" key="2">
    <source>
        <dbReference type="SAM" id="Phobius"/>
    </source>
</evidence>
<accession>A0A317XNN4</accession>
<feature type="region of interest" description="Disordered" evidence="1">
    <location>
        <begin position="519"/>
        <end position="576"/>
    </location>
</feature>
<feature type="region of interest" description="Disordered" evidence="1">
    <location>
        <begin position="476"/>
        <end position="505"/>
    </location>
</feature>
<feature type="region of interest" description="Disordered" evidence="1">
    <location>
        <begin position="344"/>
        <end position="365"/>
    </location>
</feature>
<feature type="transmembrane region" description="Helical" evidence="2">
    <location>
        <begin position="279"/>
        <end position="302"/>
    </location>
</feature>
<organism evidence="3 4">
    <name type="scientific">Testicularia cyperi</name>
    <dbReference type="NCBI Taxonomy" id="1882483"/>
    <lineage>
        <taxon>Eukaryota</taxon>
        <taxon>Fungi</taxon>
        <taxon>Dikarya</taxon>
        <taxon>Basidiomycota</taxon>
        <taxon>Ustilaginomycotina</taxon>
        <taxon>Ustilaginomycetes</taxon>
        <taxon>Ustilaginales</taxon>
        <taxon>Anthracoideaceae</taxon>
        <taxon>Testicularia</taxon>
    </lineage>
</organism>
<name>A0A317XNN4_9BASI</name>
<dbReference type="OrthoDB" id="2552394at2759"/>
<dbReference type="InParanoid" id="A0A317XNN4"/>
<feature type="non-terminal residue" evidence="3">
    <location>
        <position position="678"/>
    </location>
</feature>
<dbReference type="PANTHER" id="PTHR37487">
    <property type="entry name" value="CHROMOSOME 1, WHOLE GENOME SHOTGUN SEQUENCE"/>
    <property type="match status" value="1"/>
</dbReference>
<feature type="compositionally biased region" description="Low complexity" evidence="1">
    <location>
        <begin position="477"/>
        <end position="490"/>
    </location>
</feature>
<evidence type="ECO:0000313" key="4">
    <source>
        <dbReference type="Proteomes" id="UP000246740"/>
    </source>
</evidence>
<dbReference type="PANTHER" id="PTHR37487:SF3">
    <property type="entry name" value="CLEAVAGE_POLYADENYLATION SPECIFICITY FACTOR A SUBUNIT N-TERMINAL DOMAIN-CONTAINING PROTEIN"/>
    <property type="match status" value="1"/>
</dbReference>
<keyword evidence="2" id="KW-0812">Transmembrane</keyword>
<evidence type="ECO:0000313" key="3">
    <source>
        <dbReference type="EMBL" id="PWY99924.1"/>
    </source>
</evidence>
<dbReference type="Proteomes" id="UP000246740">
    <property type="component" value="Unassembled WGS sequence"/>
</dbReference>
<dbReference type="STRING" id="1882483.A0A317XNN4"/>
<feature type="non-terminal residue" evidence="3">
    <location>
        <position position="1"/>
    </location>
</feature>
<dbReference type="AlphaFoldDB" id="A0A317XNN4"/>
<keyword evidence="2" id="KW-1133">Transmembrane helix</keyword>
<reference evidence="3 4" key="1">
    <citation type="journal article" date="2018" name="Mol. Biol. Evol.">
        <title>Broad Genomic Sampling Reveals a Smut Pathogenic Ancestry of the Fungal Clade Ustilaginomycotina.</title>
        <authorList>
            <person name="Kijpornyongpan T."/>
            <person name="Mondo S.J."/>
            <person name="Barry K."/>
            <person name="Sandor L."/>
            <person name="Lee J."/>
            <person name="Lipzen A."/>
            <person name="Pangilinan J."/>
            <person name="LaButti K."/>
            <person name="Hainaut M."/>
            <person name="Henrissat B."/>
            <person name="Grigoriev I.V."/>
            <person name="Spatafora J.W."/>
            <person name="Aime M.C."/>
        </authorList>
    </citation>
    <scope>NUCLEOTIDE SEQUENCE [LARGE SCALE GENOMIC DNA]</scope>
    <source>
        <strain evidence="3 4">MCA 3645</strain>
    </source>
</reference>
<feature type="region of interest" description="Disordered" evidence="1">
    <location>
        <begin position="417"/>
        <end position="453"/>
    </location>
</feature>
<proteinExistence type="predicted"/>
<gene>
    <name evidence="3" type="ORF">BCV70DRAFT_149146</name>
</gene>
<protein>
    <submittedName>
        <fullName evidence="3">Uncharacterized protein</fullName>
    </submittedName>
</protein>